<evidence type="ECO:0000313" key="2">
    <source>
        <dbReference type="EMBL" id="MBP1995525.1"/>
    </source>
</evidence>
<dbReference type="Gene3D" id="3.30.379.10">
    <property type="entry name" value="Chitobiase/beta-hexosaminidase domain 2-like"/>
    <property type="match status" value="1"/>
</dbReference>
<dbReference type="RefSeq" id="WP_209977319.1">
    <property type="nucleotide sequence ID" value="NZ_JAGGLB010000035.1"/>
</dbReference>
<dbReference type="InterPro" id="IPR029018">
    <property type="entry name" value="Hex-like_dom2"/>
</dbReference>
<dbReference type="Pfam" id="PF16126">
    <property type="entry name" value="DUF4838"/>
    <property type="match status" value="1"/>
</dbReference>
<evidence type="ECO:0008006" key="4">
    <source>
        <dbReference type="Google" id="ProtNLM"/>
    </source>
</evidence>
<organism evidence="2 3">
    <name type="scientific">Paenibacillus eucommiae</name>
    <dbReference type="NCBI Taxonomy" id="1355755"/>
    <lineage>
        <taxon>Bacteria</taxon>
        <taxon>Bacillati</taxon>
        <taxon>Bacillota</taxon>
        <taxon>Bacilli</taxon>
        <taxon>Bacillales</taxon>
        <taxon>Paenibacillaceae</taxon>
        <taxon>Paenibacillus</taxon>
    </lineage>
</organism>
<keyword evidence="3" id="KW-1185">Reference proteome</keyword>
<sequence length="777" mass="88280">MSLEEKHCKIIENKIAAAVVIVADESDAKTKEAAELLASYVFKATGAVLPVLSVSEAQSSIHTEEITRIFIGAAVHEIADEWDSLLAGMDVDGFIIQVQDKVVAIKGPSPWGTEFGVYEFLERYVGVRWLMPGEFGEAIPQLNELILPLEVVKQEPVFLSRSFSGSDEVWDQRNRLRHRFQLGHNLWQLFSPKKYASTHPQFFPKGVNLDIETDWQPCFTAPGLAQEAVKSINAYFDEHPDQWCYSICTNDNGGFDEARPDHPLNPHRKNSVGEHHMSEIFFKWAVEVANGVKQKHPDKYLSVYAYSDLYDPPETITLPSNIIVYITDDRMSWEDKPIGQIGHDLTMRWHEVAPSLGFYEYAYGSPYTVPRVYLHRAAENYRYAQQNGVLGHYAELYANWGEGPKPWVLARLQWNPQQSVDALIDDWCEAAVGKLAGGILAQYYKHWEHFWLKTSLQSSWYKHYIEAPHRYNYMPFYNASYLYDVTEEDIAHSRHLLESVLEKSETEVQRQRAQLLIQAFTFYEASALSYPRRQALEAPTDAAVMLQLLDENLQRVAHYAQRIQLVKDFHGHPVLHQWITPESWNVTWIPLNFKALSLIVDWLDNHGANQGASNALEQRISSAQQHAHLAVRQMGSLLHEAFIAKSGRPDATLALRTHAGMSSGGELAAEPGTYGMLCRFYVPEHIAPSDWILLQMLFQDAAGNELDHANTVLIPLWAYAGETIIIPHLAEVPQQINGQNVDSVKISVHFKDCKPEEMSPELIGFYKLSSIKDSSHN</sequence>
<dbReference type="PANTHER" id="PTHR47406">
    <property type="entry name" value="COAGULATION FACTOR 5/8 TYPE, C-TERMINAL"/>
    <property type="match status" value="1"/>
</dbReference>
<gene>
    <name evidence="2" type="ORF">J2Z66_007167</name>
</gene>
<dbReference type="SUPFAM" id="SSF55545">
    <property type="entry name" value="beta-N-acetylhexosaminidase-like domain"/>
    <property type="match status" value="1"/>
</dbReference>
<proteinExistence type="predicted"/>
<evidence type="ECO:0000313" key="3">
    <source>
        <dbReference type="Proteomes" id="UP001519287"/>
    </source>
</evidence>
<dbReference type="Proteomes" id="UP001519287">
    <property type="component" value="Unassembled WGS sequence"/>
</dbReference>
<dbReference type="EMBL" id="JAGGLB010000035">
    <property type="protein sequence ID" value="MBP1995525.1"/>
    <property type="molecule type" value="Genomic_DNA"/>
</dbReference>
<name>A0ABS4J6R3_9BACL</name>
<comment type="caution">
    <text evidence="2">The sequence shown here is derived from an EMBL/GenBank/DDBJ whole genome shotgun (WGS) entry which is preliminary data.</text>
</comment>
<reference evidence="2 3" key="1">
    <citation type="submission" date="2021-03" db="EMBL/GenBank/DDBJ databases">
        <title>Genomic Encyclopedia of Type Strains, Phase IV (KMG-IV): sequencing the most valuable type-strain genomes for metagenomic binning, comparative biology and taxonomic classification.</title>
        <authorList>
            <person name="Goeker M."/>
        </authorList>
    </citation>
    <scope>NUCLEOTIDE SEQUENCE [LARGE SCALE GENOMIC DNA]</scope>
    <source>
        <strain evidence="2 3">DSM 26048</strain>
    </source>
</reference>
<keyword evidence="1" id="KW-0378">Hydrolase</keyword>
<evidence type="ECO:0000256" key="1">
    <source>
        <dbReference type="ARBA" id="ARBA00022801"/>
    </source>
</evidence>
<dbReference type="InterPro" id="IPR032287">
    <property type="entry name" value="DUF4838"/>
</dbReference>
<dbReference type="PANTHER" id="PTHR47406:SF2">
    <property type="entry name" value="ALPHA GLUCURONIDASE N-TERMINAL DOMAIN-CONTAINING PROTEIN"/>
    <property type="match status" value="1"/>
</dbReference>
<accession>A0ABS4J6R3</accession>
<protein>
    <recommendedName>
        <fullName evidence="4">DUF4838 domain-containing protein</fullName>
    </recommendedName>
</protein>